<dbReference type="InterPro" id="IPR050206">
    <property type="entry name" value="FtsK/SpoIIIE/SftA"/>
</dbReference>
<dbReference type="InterPro" id="IPR002543">
    <property type="entry name" value="FtsK_dom"/>
</dbReference>
<dbReference type="AlphaFoldDB" id="A0A3L8NX24"/>
<name>A0A3L8NX24_9ACTN</name>
<dbReference type="Proteomes" id="UP000281708">
    <property type="component" value="Unassembled WGS sequence"/>
</dbReference>
<evidence type="ECO:0000256" key="2">
    <source>
        <dbReference type="ARBA" id="ARBA00022840"/>
    </source>
</evidence>
<dbReference type="InterPro" id="IPR027417">
    <property type="entry name" value="P-loop_NTPase"/>
</dbReference>
<protein>
    <recommendedName>
        <fullName evidence="4">FtsK domain-containing protein</fullName>
    </recommendedName>
</protein>
<gene>
    <name evidence="5" type="ORF">D9V37_16305</name>
</gene>
<accession>A0A3L8NX24</accession>
<dbReference type="GO" id="GO:0003677">
    <property type="term" value="F:DNA binding"/>
    <property type="evidence" value="ECO:0007669"/>
    <property type="project" value="InterPro"/>
</dbReference>
<evidence type="ECO:0000313" key="5">
    <source>
        <dbReference type="EMBL" id="RLV47710.1"/>
    </source>
</evidence>
<sequence length="1178" mass="128728">MRRMLNETVRLQGSYRDDCAAIEALGMSRRTGMASAEADAREQASRAVEAAPELGAARSYGSILRAKFGSYEGVRIKHMPPGDLPSTLWEAVEQWKAIFSRVNDTAGKFQAEHKAWSAKVFKRASSCPQVPDAVWQDLDRLDLIHRAIPSLTQHWISERVSEVSASVDVLLQAEREKQRARQRELTDDLNKTISDVEVSLNLSGAGWSDPRWDSPSTVDEVQRLIRLGELVPELPEALSVLPIPALISFPFEAGLSVGADVGDREQAIDLVKSLLLRLFAAVPPGALHVKAVDPVALGQSVAGFRHLADYDGQLVDEKTWTTERDIERLMDDLSDHLEVVISKYLRGQFESIDDYNEHAGEVAQPYRLIAIFDYPTGFSTKAAKQLLSLIENGPRCGVYTVLQYNKEVERAKPYDDIEINRLIRSMQKVDFGHTLQPVREPFESAPRAKYSGTVVSSTSTHAVLSLPDGERGTIDLSELQALSPGRWPNGLSAGQKLTVEVTGGNQDGLLNLKPVILRAPPLVDPARGAVARLELGAPVGKVALYLRPDPPAPLVFDADGNPETGFARLLTRIGAAVREVQANPAAVTLDSLLPVFNRARVGILPDLDQARPALSTDPDSWWQGSTVNNAVAPIGRSGAQGVTSMYFSSTEVAGGAIMVGLPRSGKTTSLHSMILTLAMLYSPEELELYLIDAKHGVEFKVYENLPHARMVSIRSEREFSLAVLVGIEREIQRRAQLMKHHGTGIANITEYRATTGEKLARIVVIVDEFHELFEEADDIGLAAFAAFSNIVRMGPFSGAHVVVASQTLSNMPAMDRPTLTLLPQRVAFMCNEYDAEIVMGESNKATRLLTKTGEGLFNPSRGEESRNQPFQGLYVPTADRSAILRDLASKAAAFGWTRRPRVFDGDAAVSRPSPRMDPIVGGRFTIDIGEPFSLADTESIVLSRMQGSNLLLLGDNVDEESTDPAIRGALHSVLLAARQREVEVTLIDFLGEDPAEDDLRVAEIAQLTSARYLRSRAMEATLRDLRDAVNARQTAEEFGAPGRLLVLCGVQRALALTPFDPYDAAEDSSGPAIHLARILINGPEVGIHVVVAADRARSVEMRLGPELINELTLRIAGSSVGERDLLLVSGDYGDVPPLRYGQLLIGDRLKGTAKRVRGYRPLLRGDKRPSNSPARATQ</sequence>
<dbReference type="Pfam" id="PF01580">
    <property type="entry name" value="FtsK_SpoIIIE"/>
    <property type="match status" value="1"/>
</dbReference>
<dbReference type="PROSITE" id="PS50901">
    <property type="entry name" value="FTSK"/>
    <property type="match status" value="1"/>
</dbReference>
<evidence type="ECO:0000256" key="1">
    <source>
        <dbReference type="ARBA" id="ARBA00022741"/>
    </source>
</evidence>
<dbReference type="GO" id="GO:0005524">
    <property type="term" value="F:ATP binding"/>
    <property type="evidence" value="ECO:0007669"/>
    <property type="project" value="UniProtKB-UniRule"/>
</dbReference>
<reference evidence="5 6" key="1">
    <citation type="submission" date="2018-10" db="EMBL/GenBank/DDBJ databases">
        <title>Marmoricola sp. 4Q3S-7 whole genome shotgun sequence.</title>
        <authorList>
            <person name="Li F."/>
        </authorList>
    </citation>
    <scope>NUCLEOTIDE SEQUENCE [LARGE SCALE GENOMIC DNA]</scope>
    <source>
        <strain evidence="5 6">4Q3S-7</strain>
    </source>
</reference>
<organism evidence="5 6">
    <name type="scientific">Nocardioides mangrovicus</name>
    <dbReference type="NCBI Taxonomy" id="2478913"/>
    <lineage>
        <taxon>Bacteria</taxon>
        <taxon>Bacillati</taxon>
        <taxon>Actinomycetota</taxon>
        <taxon>Actinomycetes</taxon>
        <taxon>Propionibacteriales</taxon>
        <taxon>Nocardioidaceae</taxon>
        <taxon>Nocardioides</taxon>
    </lineage>
</organism>
<feature type="binding site" evidence="3">
    <location>
        <begin position="660"/>
        <end position="667"/>
    </location>
    <ligand>
        <name>ATP</name>
        <dbReference type="ChEBI" id="CHEBI:30616"/>
    </ligand>
</feature>
<dbReference type="PANTHER" id="PTHR22683">
    <property type="entry name" value="SPORULATION PROTEIN RELATED"/>
    <property type="match status" value="1"/>
</dbReference>
<comment type="caution">
    <text evidence="5">The sequence shown here is derived from an EMBL/GenBank/DDBJ whole genome shotgun (WGS) entry which is preliminary data.</text>
</comment>
<evidence type="ECO:0000259" key="4">
    <source>
        <dbReference type="PROSITE" id="PS50901"/>
    </source>
</evidence>
<proteinExistence type="predicted"/>
<keyword evidence="1 3" id="KW-0547">Nucleotide-binding</keyword>
<dbReference type="EMBL" id="RDBE01000010">
    <property type="protein sequence ID" value="RLV47710.1"/>
    <property type="molecule type" value="Genomic_DNA"/>
</dbReference>
<evidence type="ECO:0000256" key="3">
    <source>
        <dbReference type="PROSITE-ProRule" id="PRU00289"/>
    </source>
</evidence>
<dbReference type="SUPFAM" id="SSF52540">
    <property type="entry name" value="P-loop containing nucleoside triphosphate hydrolases"/>
    <property type="match status" value="1"/>
</dbReference>
<feature type="domain" description="FtsK" evidence="4">
    <location>
        <begin position="639"/>
        <end position="837"/>
    </location>
</feature>
<keyword evidence="2 3" id="KW-0067">ATP-binding</keyword>
<dbReference type="PANTHER" id="PTHR22683:SF41">
    <property type="entry name" value="DNA TRANSLOCASE FTSK"/>
    <property type="match status" value="1"/>
</dbReference>
<dbReference type="Gene3D" id="3.40.50.300">
    <property type="entry name" value="P-loop containing nucleotide triphosphate hydrolases"/>
    <property type="match status" value="3"/>
</dbReference>
<keyword evidence="6" id="KW-1185">Reference proteome</keyword>
<evidence type="ECO:0000313" key="6">
    <source>
        <dbReference type="Proteomes" id="UP000281708"/>
    </source>
</evidence>